<feature type="transmembrane region" description="Helical" evidence="7">
    <location>
        <begin position="296"/>
        <end position="320"/>
    </location>
</feature>
<dbReference type="Pfam" id="PF00528">
    <property type="entry name" value="BPD_transp_1"/>
    <property type="match status" value="1"/>
</dbReference>
<dbReference type="Proteomes" id="UP001500622">
    <property type="component" value="Unassembled WGS sequence"/>
</dbReference>
<comment type="subcellular location">
    <subcellularLocation>
        <location evidence="1 7">Cell membrane</location>
        <topology evidence="1 7">Multi-pass membrane protein</topology>
    </subcellularLocation>
</comment>
<dbReference type="CDD" id="cd06261">
    <property type="entry name" value="TM_PBP2"/>
    <property type="match status" value="1"/>
</dbReference>
<keyword evidence="4 7" id="KW-0812">Transmembrane</keyword>
<protein>
    <submittedName>
        <fullName evidence="9">ABC transporter permease</fullName>
    </submittedName>
</protein>
<dbReference type="PANTHER" id="PTHR30465:SF0">
    <property type="entry name" value="OLIGOPEPTIDE TRANSPORT SYSTEM PERMEASE PROTEIN APPB"/>
    <property type="match status" value="1"/>
</dbReference>
<evidence type="ECO:0000256" key="6">
    <source>
        <dbReference type="ARBA" id="ARBA00023136"/>
    </source>
</evidence>
<evidence type="ECO:0000259" key="8">
    <source>
        <dbReference type="PROSITE" id="PS50928"/>
    </source>
</evidence>
<dbReference type="PROSITE" id="PS50928">
    <property type="entry name" value="ABC_TM1"/>
    <property type="match status" value="1"/>
</dbReference>
<evidence type="ECO:0000256" key="5">
    <source>
        <dbReference type="ARBA" id="ARBA00022989"/>
    </source>
</evidence>
<dbReference type="SUPFAM" id="SSF161098">
    <property type="entry name" value="MetI-like"/>
    <property type="match status" value="1"/>
</dbReference>
<name>A0ABP8L521_9MICO</name>
<dbReference type="InterPro" id="IPR000515">
    <property type="entry name" value="MetI-like"/>
</dbReference>
<dbReference type="RefSeq" id="WP_345215649.1">
    <property type="nucleotide sequence ID" value="NZ_BAABGN010000006.1"/>
</dbReference>
<dbReference type="PANTHER" id="PTHR30465">
    <property type="entry name" value="INNER MEMBRANE ABC TRANSPORTER"/>
    <property type="match status" value="1"/>
</dbReference>
<dbReference type="Gene3D" id="1.10.3720.10">
    <property type="entry name" value="MetI-like"/>
    <property type="match status" value="1"/>
</dbReference>
<gene>
    <name evidence="9" type="ORF">GCM10023169_15160</name>
</gene>
<keyword evidence="6 7" id="KW-0472">Membrane</keyword>
<keyword evidence="2 7" id="KW-0813">Transport</keyword>
<feature type="transmembrane region" description="Helical" evidence="7">
    <location>
        <begin position="104"/>
        <end position="125"/>
    </location>
</feature>
<comment type="similarity">
    <text evidence="7">Belongs to the binding-protein-dependent transport system permease family.</text>
</comment>
<feature type="transmembrane region" description="Helical" evidence="7">
    <location>
        <begin position="255"/>
        <end position="276"/>
    </location>
</feature>
<keyword evidence="5 7" id="KW-1133">Transmembrane helix</keyword>
<evidence type="ECO:0000313" key="9">
    <source>
        <dbReference type="EMBL" id="GAA4421795.1"/>
    </source>
</evidence>
<evidence type="ECO:0000256" key="4">
    <source>
        <dbReference type="ARBA" id="ARBA00022692"/>
    </source>
</evidence>
<dbReference type="EMBL" id="BAABGN010000006">
    <property type="protein sequence ID" value="GAA4421795.1"/>
    <property type="molecule type" value="Genomic_DNA"/>
</dbReference>
<evidence type="ECO:0000256" key="7">
    <source>
        <dbReference type="RuleBase" id="RU363032"/>
    </source>
</evidence>
<feature type="domain" description="ABC transmembrane type-1" evidence="8">
    <location>
        <begin position="98"/>
        <end position="317"/>
    </location>
</feature>
<feature type="transmembrane region" description="Helical" evidence="7">
    <location>
        <begin position="137"/>
        <end position="159"/>
    </location>
</feature>
<evidence type="ECO:0000256" key="2">
    <source>
        <dbReference type="ARBA" id="ARBA00022448"/>
    </source>
</evidence>
<evidence type="ECO:0000256" key="1">
    <source>
        <dbReference type="ARBA" id="ARBA00004651"/>
    </source>
</evidence>
<keyword evidence="10" id="KW-1185">Reference proteome</keyword>
<feature type="transmembrane region" description="Helical" evidence="7">
    <location>
        <begin position="9"/>
        <end position="27"/>
    </location>
</feature>
<proteinExistence type="inferred from homology"/>
<feature type="transmembrane region" description="Helical" evidence="7">
    <location>
        <begin position="191"/>
        <end position="209"/>
    </location>
</feature>
<organism evidence="9 10">
    <name type="scientific">Georgenia halophila</name>
    <dbReference type="NCBI Taxonomy" id="620889"/>
    <lineage>
        <taxon>Bacteria</taxon>
        <taxon>Bacillati</taxon>
        <taxon>Actinomycetota</taxon>
        <taxon>Actinomycetes</taxon>
        <taxon>Micrococcales</taxon>
        <taxon>Bogoriellaceae</taxon>
        <taxon>Georgenia</taxon>
    </lineage>
</organism>
<dbReference type="InterPro" id="IPR035906">
    <property type="entry name" value="MetI-like_sf"/>
</dbReference>
<reference evidence="10" key="1">
    <citation type="journal article" date="2019" name="Int. J. Syst. Evol. Microbiol.">
        <title>The Global Catalogue of Microorganisms (GCM) 10K type strain sequencing project: providing services to taxonomists for standard genome sequencing and annotation.</title>
        <authorList>
            <consortium name="The Broad Institute Genomics Platform"/>
            <consortium name="The Broad Institute Genome Sequencing Center for Infectious Disease"/>
            <person name="Wu L."/>
            <person name="Ma J."/>
        </authorList>
    </citation>
    <scope>NUCLEOTIDE SEQUENCE [LARGE SCALE GENOMIC DNA]</scope>
    <source>
        <strain evidence="10">JCM 17810</strain>
    </source>
</reference>
<evidence type="ECO:0000313" key="10">
    <source>
        <dbReference type="Proteomes" id="UP001500622"/>
    </source>
</evidence>
<accession>A0ABP8L521</accession>
<sequence>MLLFISRRFLNYLILLFIAVSLVYLLAATQLDPRSLYEHRNPPLDPQAIENALRSYNLSDEVPVLERYWIWLTNVLTDWNWGRAPFGESVNEQIGTRVWVSLRLVTLGSVIGILVGVALGAWTAVRQYRASDRITTLISLILISTPIIVVAVVLQILAIRANNALGYTFLEFVGEAGQVGDYPGAWLADRLQHLFLPTLTLALNGLAFYSRIQRNLMLDTLGNDYVRTARAKGLREGVALRRHALRTALIPTGTYFAFTMAQLVLGATFVELVFSWHGMGIYGVEAIQQMDIHGTVAFAAFAGVCVLVGATLSDILVAALDPRVRVS</sequence>
<keyword evidence="3" id="KW-1003">Cell membrane</keyword>
<evidence type="ECO:0000256" key="3">
    <source>
        <dbReference type="ARBA" id="ARBA00022475"/>
    </source>
</evidence>
<comment type="caution">
    <text evidence="9">The sequence shown here is derived from an EMBL/GenBank/DDBJ whole genome shotgun (WGS) entry which is preliminary data.</text>
</comment>